<feature type="chain" id="PRO_5043044489" description="Infection structure specific protein" evidence="2">
    <location>
        <begin position="20"/>
        <end position="237"/>
    </location>
</feature>
<protein>
    <recommendedName>
        <fullName evidence="5">Infection structure specific protein</fullName>
    </recommendedName>
</protein>
<feature type="region of interest" description="Disordered" evidence="1">
    <location>
        <begin position="40"/>
        <end position="63"/>
    </location>
</feature>
<name>A0AAN7H4K7_9PEZI</name>
<keyword evidence="2" id="KW-0732">Signal</keyword>
<comment type="caution">
    <text evidence="3">The sequence shown here is derived from an EMBL/GenBank/DDBJ whole genome shotgun (WGS) entry which is preliminary data.</text>
</comment>
<dbReference type="AlphaFoldDB" id="A0AAN7H4K7"/>
<feature type="signal peptide" evidence="2">
    <location>
        <begin position="1"/>
        <end position="19"/>
    </location>
</feature>
<gene>
    <name evidence="3" type="ORF">QBC38DRAFT_541177</name>
</gene>
<evidence type="ECO:0008006" key="5">
    <source>
        <dbReference type="Google" id="ProtNLM"/>
    </source>
</evidence>
<proteinExistence type="predicted"/>
<evidence type="ECO:0000313" key="4">
    <source>
        <dbReference type="Proteomes" id="UP001301958"/>
    </source>
</evidence>
<evidence type="ECO:0000256" key="1">
    <source>
        <dbReference type="SAM" id="MobiDB-lite"/>
    </source>
</evidence>
<feature type="compositionally biased region" description="Low complexity" evidence="1">
    <location>
        <begin position="41"/>
        <end position="59"/>
    </location>
</feature>
<keyword evidence="4" id="KW-1185">Reference proteome</keyword>
<reference evidence="3" key="1">
    <citation type="journal article" date="2023" name="Mol. Phylogenet. Evol.">
        <title>Genome-scale phylogeny and comparative genomics of the fungal order Sordariales.</title>
        <authorList>
            <person name="Hensen N."/>
            <person name="Bonometti L."/>
            <person name="Westerberg I."/>
            <person name="Brannstrom I.O."/>
            <person name="Guillou S."/>
            <person name="Cros-Aarteil S."/>
            <person name="Calhoun S."/>
            <person name="Haridas S."/>
            <person name="Kuo A."/>
            <person name="Mondo S."/>
            <person name="Pangilinan J."/>
            <person name="Riley R."/>
            <person name="LaButti K."/>
            <person name="Andreopoulos B."/>
            <person name="Lipzen A."/>
            <person name="Chen C."/>
            <person name="Yan M."/>
            <person name="Daum C."/>
            <person name="Ng V."/>
            <person name="Clum A."/>
            <person name="Steindorff A."/>
            <person name="Ohm R.A."/>
            <person name="Martin F."/>
            <person name="Silar P."/>
            <person name="Natvig D.O."/>
            <person name="Lalanne C."/>
            <person name="Gautier V."/>
            <person name="Ament-Velasquez S.L."/>
            <person name="Kruys A."/>
            <person name="Hutchinson M.I."/>
            <person name="Powell A.J."/>
            <person name="Barry K."/>
            <person name="Miller A.N."/>
            <person name="Grigoriev I.V."/>
            <person name="Debuchy R."/>
            <person name="Gladieux P."/>
            <person name="Hiltunen Thoren M."/>
            <person name="Johannesson H."/>
        </authorList>
    </citation>
    <scope>NUCLEOTIDE SEQUENCE</scope>
    <source>
        <strain evidence="3">CBS 990.96</strain>
    </source>
</reference>
<evidence type="ECO:0000313" key="3">
    <source>
        <dbReference type="EMBL" id="KAK4231918.1"/>
    </source>
</evidence>
<organism evidence="3 4">
    <name type="scientific">Podospora fimiseda</name>
    <dbReference type="NCBI Taxonomy" id="252190"/>
    <lineage>
        <taxon>Eukaryota</taxon>
        <taxon>Fungi</taxon>
        <taxon>Dikarya</taxon>
        <taxon>Ascomycota</taxon>
        <taxon>Pezizomycotina</taxon>
        <taxon>Sordariomycetes</taxon>
        <taxon>Sordariomycetidae</taxon>
        <taxon>Sordariales</taxon>
        <taxon>Podosporaceae</taxon>
        <taxon>Podospora</taxon>
    </lineage>
</organism>
<dbReference type="Proteomes" id="UP001301958">
    <property type="component" value="Unassembled WGS sequence"/>
</dbReference>
<sequence length="237" mass="24961">MRSQTLLFITGNVLTITNAAFVNINPHLPAITPAPILHPRQQQNQTSSSSNTEPSPTTSFDELANASSCTSSIFSYISKSPHPELDPHLITLFEASGPSPTGVPNMLFVDICSNVNYQIYAPPPRIKIPKSLTSAWTSYSTEYLRWAFKAKTELSAVGTRCLTEHRDTMGALSAMLIAATDIPSCKGAFSAVPGWEGLDVPVTTGTSTGGAVGARETGVAGFMGVVAVAGVAVMGVM</sequence>
<reference evidence="3" key="2">
    <citation type="submission" date="2023-05" db="EMBL/GenBank/DDBJ databases">
        <authorList>
            <consortium name="Lawrence Berkeley National Laboratory"/>
            <person name="Steindorff A."/>
            <person name="Hensen N."/>
            <person name="Bonometti L."/>
            <person name="Westerberg I."/>
            <person name="Brannstrom I.O."/>
            <person name="Guillou S."/>
            <person name="Cros-Aarteil S."/>
            <person name="Calhoun S."/>
            <person name="Haridas S."/>
            <person name="Kuo A."/>
            <person name="Mondo S."/>
            <person name="Pangilinan J."/>
            <person name="Riley R."/>
            <person name="Labutti K."/>
            <person name="Andreopoulos B."/>
            <person name="Lipzen A."/>
            <person name="Chen C."/>
            <person name="Yanf M."/>
            <person name="Daum C."/>
            <person name="Ng V."/>
            <person name="Clum A."/>
            <person name="Ohm R."/>
            <person name="Martin F."/>
            <person name="Silar P."/>
            <person name="Natvig D."/>
            <person name="Lalanne C."/>
            <person name="Gautier V."/>
            <person name="Ament-Velasquez S.L."/>
            <person name="Kruys A."/>
            <person name="Hutchinson M.I."/>
            <person name="Powell A.J."/>
            <person name="Barry K."/>
            <person name="Miller A.N."/>
            <person name="Grigoriev I.V."/>
            <person name="Debuchy R."/>
            <person name="Gladieux P."/>
            <person name="Thoren M.H."/>
            <person name="Johannesson H."/>
        </authorList>
    </citation>
    <scope>NUCLEOTIDE SEQUENCE</scope>
    <source>
        <strain evidence="3">CBS 990.96</strain>
    </source>
</reference>
<dbReference type="EMBL" id="MU865290">
    <property type="protein sequence ID" value="KAK4231918.1"/>
    <property type="molecule type" value="Genomic_DNA"/>
</dbReference>
<accession>A0AAN7H4K7</accession>
<evidence type="ECO:0000256" key="2">
    <source>
        <dbReference type="SAM" id="SignalP"/>
    </source>
</evidence>